<proteinExistence type="predicted"/>
<sequence>MGKPLLTDEIIARAEAGDYEQHSEAFDDEDTLILDRHRLSQERHDTREKTAFVKSRRVENAKRSAFQSKVNRVLVIVILLVILLIWAVFKF</sequence>
<keyword evidence="1" id="KW-0812">Transmembrane</keyword>
<keyword evidence="1" id="KW-0472">Membrane</keyword>
<dbReference type="NCBIfam" id="NF038277">
    <property type="entry name" value="accessory_MacP"/>
    <property type="match status" value="1"/>
</dbReference>
<evidence type="ECO:0008006" key="4">
    <source>
        <dbReference type="Google" id="ProtNLM"/>
    </source>
</evidence>
<dbReference type="InterPro" id="IPR047752">
    <property type="entry name" value="MacP"/>
</dbReference>
<organism evidence="2 3">
    <name type="scientific">Streptococcus saliviloxodontae</name>
    <dbReference type="NCBI Taxonomy" id="1349416"/>
    <lineage>
        <taxon>Bacteria</taxon>
        <taxon>Bacillati</taxon>
        <taxon>Bacillota</taxon>
        <taxon>Bacilli</taxon>
        <taxon>Lactobacillales</taxon>
        <taxon>Streptococcaceae</taxon>
        <taxon>Streptococcus</taxon>
    </lineage>
</organism>
<dbReference type="Proteomes" id="UP000809081">
    <property type="component" value="Unassembled WGS sequence"/>
</dbReference>
<comment type="caution">
    <text evidence="2">The sequence shown here is derived from an EMBL/GenBank/DDBJ whole genome shotgun (WGS) entry which is preliminary data.</text>
</comment>
<accession>A0ABS2PKA6</accession>
<dbReference type="EMBL" id="JAFBEI010000009">
    <property type="protein sequence ID" value="MBM7635789.1"/>
    <property type="molecule type" value="Genomic_DNA"/>
</dbReference>
<evidence type="ECO:0000313" key="2">
    <source>
        <dbReference type="EMBL" id="MBM7635789.1"/>
    </source>
</evidence>
<gene>
    <name evidence="2" type="ORF">JOC31_000603</name>
</gene>
<protein>
    <recommendedName>
        <fullName evidence="4">Foldase</fullName>
    </recommendedName>
</protein>
<keyword evidence="1" id="KW-1133">Transmembrane helix</keyword>
<dbReference type="Pfam" id="PF26336">
    <property type="entry name" value="MacP_activator"/>
    <property type="match status" value="1"/>
</dbReference>
<keyword evidence="3" id="KW-1185">Reference proteome</keyword>
<reference evidence="2 3" key="1">
    <citation type="submission" date="2021-01" db="EMBL/GenBank/DDBJ databases">
        <title>Genomic Encyclopedia of Type Strains, Phase IV (KMG-IV): sequencing the most valuable type-strain genomes for metagenomic binning, comparative biology and taxonomic classification.</title>
        <authorList>
            <person name="Goeker M."/>
        </authorList>
    </citation>
    <scope>NUCLEOTIDE SEQUENCE [LARGE SCALE GENOMIC DNA]</scope>
    <source>
        <strain evidence="2 3">DSM 27513</strain>
    </source>
</reference>
<evidence type="ECO:0000313" key="3">
    <source>
        <dbReference type="Proteomes" id="UP000809081"/>
    </source>
</evidence>
<feature type="transmembrane region" description="Helical" evidence="1">
    <location>
        <begin position="70"/>
        <end position="89"/>
    </location>
</feature>
<dbReference type="RefSeq" id="WP_205016707.1">
    <property type="nucleotide sequence ID" value="NZ_JAFBEI010000009.1"/>
</dbReference>
<name>A0ABS2PKA6_9STRE</name>
<evidence type="ECO:0000256" key="1">
    <source>
        <dbReference type="SAM" id="Phobius"/>
    </source>
</evidence>